<sequence length="174" mass="20371">MTTLINNWFKQTFIHYASSNQFYDKNINVISLEPININQNCLLNKTITDQCIIVDKPSTMSDADTMHYNDEKNKNKNFLLDNSTEMKLSDQNTIVIDKFKACFIDCVCQCEARKTIPEIHIHEFNNSKNQLFEELFNRIRGSSYGIRCCCNCGKKGMRKVKFNYVNSDERSIFY</sequence>
<reference evidence="1" key="1">
    <citation type="submission" date="2021-02" db="EMBL/GenBank/DDBJ databases">
        <authorList>
            <person name="Nowell W R."/>
        </authorList>
    </citation>
    <scope>NUCLEOTIDE SEQUENCE</scope>
</reference>
<dbReference type="AlphaFoldDB" id="A0A818IT19"/>
<evidence type="ECO:0000313" key="1">
    <source>
        <dbReference type="EMBL" id="CAF3529512.1"/>
    </source>
</evidence>
<name>A0A818IT19_9BILA</name>
<dbReference type="EMBL" id="CAJOBD010000007">
    <property type="protein sequence ID" value="CAF3529512.1"/>
    <property type="molecule type" value="Genomic_DNA"/>
</dbReference>
<proteinExistence type="predicted"/>
<evidence type="ECO:0000313" key="2">
    <source>
        <dbReference type="Proteomes" id="UP000663836"/>
    </source>
</evidence>
<accession>A0A818IT19</accession>
<dbReference type="Proteomes" id="UP000663836">
    <property type="component" value="Unassembled WGS sequence"/>
</dbReference>
<comment type="caution">
    <text evidence="1">The sequence shown here is derived from an EMBL/GenBank/DDBJ whole genome shotgun (WGS) entry which is preliminary data.</text>
</comment>
<gene>
    <name evidence="1" type="ORF">JBS370_LOCUS297</name>
</gene>
<protein>
    <submittedName>
        <fullName evidence="1">Uncharacterized protein</fullName>
    </submittedName>
</protein>
<organism evidence="1 2">
    <name type="scientific">Rotaria sordida</name>
    <dbReference type="NCBI Taxonomy" id="392033"/>
    <lineage>
        <taxon>Eukaryota</taxon>
        <taxon>Metazoa</taxon>
        <taxon>Spiralia</taxon>
        <taxon>Gnathifera</taxon>
        <taxon>Rotifera</taxon>
        <taxon>Eurotatoria</taxon>
        <taxon>Bdelloidea</taxon>
        <taxon>Philodinida</taxon>
        <taxon>Philodinidae</taxon>
        <taxon>Rotaria</taxon>
    </lineage>
</organism>